<feature type="domain" description="DUF4367" evidence="2">
    <location>
        <begin position="223"/>
        <end position="333"/>
    </location>
</feature>
<keyword evidence="1" id="KW-1133">Transmembrane helix</keyword>
<feature type="transmembrane region" description="Helical" evidence="1">
    <location>
        <begin position="149"/>
        <end position="168"/>
    </location>
</feature>
<dbReference type="Pfam" id="PF14285">
    <property type="entry name" value="DUF4367"/>
    <property type="match status" value="1"/>
</dbReference>
<accession>A0AB73T5S1</accession>
<gene>
    <name evidence="3" type="ORF">C7383_104304</name>
</gene>
<dbReference type="AlphaFoldDB" id="A0AB73T5S1"/>
<proteinExistence type="predicted"/>
<keyword evidence="1" id="KW-0472">Membrane</keyword>
<comment type="caution">
    <text evidence="3">The sequence shown here is derived from an EMBL/GenBank/DDBJ whole genome shotgun (WGS) entry which is preliminary data.</text>
</comment>
<keyword evidence="4" id="KW-1185">Reference proteome</keyword>
<keyword evidence="1" id="KW-0812">Transmembrane</keyword>
<evidence type="ECO:0000259" key="2">
    <source>
        <dbReference type="Pfam" id="PF14285"/>
    </source>
</evidence>
<dbReference type="Proteomes" id="UP000245412">
    <property type="component" value="Unassembled WGS sequence"/>
</dbReference>
<name>A0AB73T5S1_9FIRM</name>
<organism evidence="3 4">
    <name type="scientific">Murimonas intestini</name>
    <dbReference type="NCBI Taxonomy" id="1337051"/>
    <lineage>
        <taxon>Bacteria</taxon>
        <taxon>Bacillati</taxon>
        <taxon>Bacillota</taxon>
        <taxon>Clostridia</taxon>
        <taxon>Lachnospirales</taxon>
        <taxon>Lachnospiraceae</taxon>
        <taxon>Murimonas</taxon>
    </lineage>
</organism>
<evidence type="ECO:0000256" key="1">
    <source>
        <dbReference type="SAM" id="Phobius"/>
    </source>
</evidence>
<protein>
    <submittedName>
        <fullName evidence="3">Uncharacterized protein DUF4367</fullName>
    </submittedName>
</protein>
<evidence type="ECO:0000313" key="4">
    <source>
        <dbReference type="Proteomes" id="UP000245412"/>
    </source>
</evidence>
<reference evidence="3 4" key="1">
    <citation type="submission" date="2018-05" db="EMBL/GenBank/DDBJ databases">
        <authorList>
            <person name="Goeker M."/>
            <person name="Huntemann M."/>
            <person name="Clum A."/>
            <person name="Pillay M."/>
            <person name="Palaniappan K."/>
            <person name="Varghese N."/>
            <person name="Mikhailova N."/>
            <person name="Stamatis D."/>
            <person name="Reddy T."/>
            <person name="Daum C."/>
            <person name="Shapiro N."/>
            <person name="Ivanova N."/>
            <person name="Kyrpides N."/>
            <person name="Woyke T."/>
        </authorList>
    </citation>
    <scope>NUCLEOTIDE SEQUENCE [LARGE SCALE GENOMIC DNA]</scope>
    <source>
        <strain evidence="3 4">DSM 26524</strain>
    </source>
</reference>
<evidence type="ECO:0000313" key="3">
    <source>
        <dbReference type="EMBL" id="PWJ76855.1"/>
    </source>
</evidence>
<dbReference type="InterPro" id="IPR025377">
    <property type="entry name" value="DUF4367"/>
</dbReference>
<dbReference type="EMBL" id="QGGY01000004">
    <property type="protein sequence ID" value="PWJ76855.1"/>
    <property type="molecule type" value="Genomic_DNA"/>
</dbReference>
<sequence length="335" mass="37907">MMSESKKNSKIEPIFISDEMLEEDNFDSKLRDKMIEDAEEIEKALETDPKLDGIEAPAGMLDSITASLKNQGYWEDEEASEVSVGQKEELTEIDAAEDEDILVQQEIMKKAAGAEGLSDDEIYQMLSPEDRAALTLGRRLNRRKKWQGPLIKVACIIVVLGGVLGASITGDASREYLIGIWNSIVSEGLSINIDNDKSLKTTDNELEVFYDIKKHLDIKPLQLLYKPQGLVYDNYSMSTVTRSAQMYYLYNDTITNVFMYKGDESQANARTFDGKKIDSYDINIGFTTVEVSVIENPETGEKSYIAQMVYNNTHYSISSIMDRNEFDKMIQYISF</sequence>